<accession>A0AA39G317</accession>
<reference evidence="1" key="2">
    <citation type="submission" date="2023-03" db="EMBL/GenBank/DDBJ databases">
        <authorList>
            <person name="Inwood S.N."/>
            <person name="Skelly J.G."/>
            <person name="Guhlin J."/>
            <person name="Harrop T.W.R."/>
            <person name="Goldson S.G."/>
            <person name="Dearden P.K."/>
        </authorList>
    </citation>
    <scope>NUCLEOTIDE SEQUENCE</scope>
    <source>
        <strain evidence="1">Lincoln</strain>
        <tissue evidence="1">Whole body</tissue>
    </source>
</reference>
<evidence type="ECO:0000313" key="1">
    <source>
        <dbReference type="EMBL" id="KAK0180181.1"/>
    </source>
</evidence>
<gene>
    <name evidence="1" type="ORF">PV327_005850</name>
</gene>
<dbReference type="Proteomes" id="UP001168972">
    <property type="component" value="Unassembled WGS sequence"/>
</dbReference>
<sequence>MNEVRQVYNRLAGSGMREVQFEDTVWMLLVRVLLNGDARRRIILCGWVGSKEFKVKIDKNNGLVVKGIRAYKG</sequence>
<reference evidence="1" key="1">
    <citation type="journal article" date="2023" name="bioRxiv">
        <title>Scaffold-level genome assemblies of two parasitoid biocontrol wasps reveal the parthenogenesis mechanism and an associated novel virus.</title>
        <authorList>
            <person name="Inwood S."/>
            <person name="Skelly J."/>
            <person name="Guhlin J."/>
            <person name="Harrop T."/>
            <person name="Goldson S."/>
            <person name="Dearden P."/>
        </authorList>
    </citation>
    <scope>NUCLEOTIDE SEQUENCE</scope>
    <source>
        <strain evidence="1">Lincoln</strain>
        <tissue evidence="1">Whole body</tissue>
    </source>
</reference>
<proteinExistence type="predicted"/>
<dbReference type="EMBL" id="JAQQBR010000003">
    <property type="protein sequence ID" value="KAK0180181.1"/>
    <property type="molecule type" value="Genomic_DNA"/>
</dbReference>
<evidence type="ECO:0000313" key="2">
    <source>
        <dbReference type="Proteomes" id="UP001168972"/>
    </source>
</evidence>
<dbReference type="AlphaFoldDB" id="A0AA39G317"/>
<keyword evidence="2" id="KW-1185">Reference proteome</keyword>
<organism evidence="1 2">
    <name type="scientific">Microctonus hyperodae</name>
    <name type="common">Parasitoid wasp</name>
    <dbReference type="NCBI Taxonomy" id="165561"/>
    <lineage>
        <taxon>Eukaryota</taxon>
        <taxon>Metazoa</taxon>
        <taxon>Ecdysozoa</taxon>
        <taxon>Arthropoda</taxon>
        <taxon>Hexapoda</taxon>
        <taxon>Insecta</taxon>
        <taxon>Pterygota</taxon>
        <taxon>Neoptera</taxon>
        <taxon>Endopterygota</taxon>
        <taxon>Hymenoptera</taxon>
        <taxon>Apocrita</taxon>
        <taxon>Ichneumonoidea</taxon>
        <taxon>Braconidae</taxon>
        <taxon>Euphorinae</taxon>
        <taxon>Microctonus</taxon>
    </lineage>
</organism>
<protein>
    <submittedName>
        <fullName evidence="1">Uncharacterized protein</fullName>
    </submittedName>
</protein>
<name>A0AA39G317_MICHY</name>
<comment type="caution">
    <text evidence="1">The sequence shown here is derived from an EMBL/GenBank/DDBJ whole genome shotgun (WGS) entry which is preliminary data.</text>
</comment>